<dbReference type="AlphaFoldDB" id="A0A1R2CRI1"/>
<evidence type="ECO:0000313" key="2">
    <source>
        <dbReference type="EMBL" id="OMJ91593.1"/>
    </source>
</evidence>
<name>A0A1R2CRI1_9CILI</name>
<keyword evidence="3" id="KW-1185">Reference proteome</keyword>
<comment type="caution">
    <text evidence="2">The sequence shown here is derived from an EMBL/GenBank/DDBJ whole genome shotgun (WGS) entry which is preliminary data.</text>
</comment>
<feature type="region of interest" description="Disordered" evidence="1">
    <location>
        <begin position="45"/>
        <end position="71"/>
    </location>
</feature>
<proteinExistence type="predicted"/>
<sequence length="91" mass="10655">MKVHERSHIRTDRRMSSSKENVSIEEVPKPGELIFDEICREITQSSSVSTSLKSEETKPSDKTDTYENTYDDCKETSPFYENLFVFSYLEF</sequence>
<dbReference type="EMBL" id="MPUH01000078">
    <property type="protein sequence ID" value="OMJ91593.1"/>
    <property type="molecule type" value="Genomic_DNA"/>
</dbReference>
<feature type="compositionally biased region" description="Basic and acidic residues" evidence="1">
    <location>
        <begin position="1"/>
        <end position="17"/>
    </location>
</feature>
<protein>
    <submittedName>
        <fullName evidence="2">Uncharacterized protein</fullName>
    </submittedName>
</protein>
<dbReference type="Proteomes" id="UP000187209">
    <property type="component" value="Unassembled WGS sequence"/>
</dbReference>
<organism evidence="2 3">
    <name type="scientific">Stentor coeruleus</name>
    <dbReference type="NCBI Taxonomy" id="5963"/>
    <lineage>
        <taxon>Eukaryota</taxon>
        <taxon>Sar</taxon>
        <taxon>Alveolata</taxon>
        <taxon>Ciliophora</taxon>
        <taxon>Postciliodesmatophora</taxon>
        <taxon>Heterotrichea</taxon>
        <taxon>Heterotrichida</taxon>
        <taxon>Stentoridae</taxon>
        <taxon>Stentor</taxon>
    </lineage>
</organism>
<gene>
    <name evidence="2" type="ORF">SteCoe_5851</name>
</gene>
<reference evidence="2 3" key="1">
    <citation type="submission" date="2016-11" db="EMBL/GenBank/DDBJ databases">
        <title>The macronuclear genome of Stentor coeruleus: a giant cell with tiny introns.</title>
        <authorList>
            <person name="Slabodnick M."/>
            <person name="Ruby J.G."/>
            <person name="Reiff S.B."/>
            <person name="Swart E.C."/>
            <person name="Gosai S."/>
            <person name="Prabakaran S."/>
            <person name="Witkowska E."/>
            <person name="Larue G.E."/>
            <person name="Fisher S."/>
            <person name="Freeman R.M."/>
            <person name="Gunawardena J."/>
            <person name="Chu W."/>
            <person name="Stover N.A."/>
            <person name="Gregory B.D."/>
            <person name="Nowacki M."/>
            <person name="Derisi J."/>
            <person name="Roy S.W."/>
            <person name="Marshall W.F."/>
            <person name="Sood P."/>
        </authorList>
    </citation>
    <scope>NUCLEOTIDE SEQUENCE [LARGE SCALE GENOMIC DNA]</scope>
    <source>
        <strain evidence="2">WM001</strain>
    </source>
</reference>
<feature type="region of interest" description="Disordered" evidence="1">
    <location>
        <begin position="1"/>
        <end position="26"/>
    </location>
</feature>
<evidence type="ECO:0000256" key="1">
    <source>
        <dbReference type="SAM" id="MobiDB-lite"/>
    </source>
</evidence>
<evidence type="ECO:0000313" key="3">
    <source>
        <dbReference type="Proteomes" id="UP000187209"/>
    </source>
</evidence>
<accession>A0A1R2CRI1</accession>
<feature type="compositionally biased region" description="Basic and acidic residues" evidence="1">
    <location>
        <begin position="53"/>
        <end position="71"/>
    </location>
</feature>